<evidence type="ECO:0000313" key="1">
    <source>
        <dbReference type="EMBL" id="EKC64446.1"/>
    </source>
</evidence>
<dbReference type="EMBL" id="AJWY01007284">
    <property type="protein sequence ID" value="EKC64446.1"/>
    <property type="molecule type" value="Genomic_DNA"/>
</dbReference>
<feature type="non-terminal residue" evidence="1">
    <location>
        <position position="1"/>
    </location>
</feature>
<keyword evidence="1" id="KW-0449">Lipoprotein</keyword>
<dbReference type="Gene3D" id="3.40.50.1980">
    <property type="entry name" value="Nitrogenase molybdenum iron protein domain"/>
    <property type="match status" value="1"/>
</dbReference>
<name>K1TYT2_9ZZZZ</name>
<dbReference type="InterPro" id="IPR006127">
    <property type="entry name" value="ZnuA-like"/>
</dbReference>
<gene>
    <name evidence="1" type="ORF">LEA_10815</name>
</gene>
<dbReference type="GO" id="GO:0046872">
    <property type="term" value="F:metal ion binding"/>
    <property type="evidence" value="ECO:0007669"/>
    <property type="project" value="InterPro"/>
</dbReference>
<dbReference type="GO" id="GO:0030001">
    <property type="term" value="P:metal ion transport"/>
    <property type="evidence" value="ECO:0007669"/>
    <property type="project" value="InterPro"/>
</dbReference>
<reference evidence="1" key="1">
    <citation type="journal article" date="2013" name="Environ. Microbiol.">
        <title>Microbiota from the distal guts of lean and obese adolescents exhibit partial functional redundancy besides clear differences in community structure.</title>
        <authorList>
            <person name="Ferrer M."/>
            <person name="Ruiz A."/>
            <person name="Lanza F."/>
            <person name="Haange S.B."/>
            <person name="Oberbach A."/>
            <person name="Till H."/>
            <person name="Bargiela R."/>
            <person name="Campoy C."/>
            <person name="Segura M.T."/>
            <person name="Richter M."/>
            <person name="von Bergen M."/>
            <person name="Seifert J."/>
            <person name="Suarez A."/>
        </authorList>
    </citation>
    <scope>NUCLEOTIDE SEQUENCE</scope>
</reference>
<dbReference type="AlphaFoldDB" id="K1TYT2"/>
<proteinExistence type="predicted"/>
<protein>
    <submittedName>
        <fullName evidence="1">ABC transporter metal-binding lipoprotein</fullName>
    </submittedName>
</protein>
<sequence>LDYRAAFHGCSGDTEPSLATIKYLIDKVEDEDIPVVYTIDFGTKKVAAVVSECTGAAVDTLYSMQTVSRADFDAGETYLTLMERNYEALRKGLNE</sequence>
<accession>K1TYT2</accession>
<dbReference type="SUPFAM" id="SSF53807">
    <property type="entry name" value="Helical backbone' metal receptor"/>
    <property type="match status" value="1"/>
</dbReference>
<dbReference type="Pfam" id="PF01297">
    <property type="entry name" value="ZnuA"/>
    <property type="match status" value="1"/>
</dbReference>
<comment type="caution">
    <text evidence="1">The sequence shown here is derived from an EMBL/GenBank/DDBJ whole genome shotgun (WGS) entry which is preliminary data.</text>
</comment>
<organism evidence="1">
    <name type="scientific">human gut metagenome</name>
    <dbReference type="NCBI Taxonomy" id="408170"/>
    <lineage>
        <taxon>unclassified sequences</taxon>
        <taxon>metagenomes</taxon>
        <taxon>organismal metagenomes</taxon>
    </lineage>
</organism>